<proteinExistence type="predicted"/>
<name>A0A1H0TDH5_9BACI</name>
<dbReference type="OrthoDB" id="9790023at2"/>
<dbReference type="Gene3D" id="3.40.50.10320">
    <property type="entry name" value="LmbE-like"/>
    <property type="match status" value="1"/>
</dbReference>
<dbReference type="InterPro" id="IPR003737">
    <property type="entry name" value="GlcNAc_PI_deacetylase-related"/>
</dbReference>
<comment type="cofactor">
    <cofactor evidence="1">
        <name>Zn(2+)</name>
        <dbReference type="ChEBI" id="CHEBI:29105"/>
    </cofactor>
</comment>
<dbReference type="AlphaFoldDB" id="A0A1H0TDH5"/>
<gene>
    <name evidence="2" type="ORF">SAMN05216565_103443</name>
</gene>
<dbReference type="GO" id="GO:0016811">
    <property type="term" value="F:hydrolase activity, acting on carbon-nitrogen (but not peptide) bonds, in linear amides"/>
    <property type="evidence" value="ECO:0007669"/>
    <property type="project" value="TreeGrafter"/>
</dbReference>
<accession>A0A1H0TDH5</accession>
<evidence type="ECO:0000256" key="1">
    <source>
        <dbReference type="ARBA" id="ARBA00001947"/>
    </source>
</evidence>
<evidence type="ECO:0000313" key="2">
    <source>
        <dbReference type="EMBL" id="SDP52077.1"/>
    </source>
</evidence>
<organism evidence="2 3">
    <name type="scientific">Litchfieldia salsa</name>
    <dbReference type="NCBI Taxonomy" id="930152"/>
    <lineage>
        <taxon>Bacteria</taxon>
        <taxon>Bacillati</taxon>
        <taxon>Bacillota</taxon>
        <taxon>Bacilli</taxon>
        <taxon>Bacillales</taxon>
        <taxon>Bacillaceae</taxon>
        <taxon>Litchfieldia</taxon>
    </lineage>
</organism>
<protein>
    <submittedName>
        <fullName evidence="2">Bacillithiol biosynthesis deacetylase BshB2</fullName>
    </submittedName>
</protein>
<reference evidence="3" key="1">
    <citation type="submission" date="2016-10" db="EMBL/GenBank/DDBJ databases">
        <authorList>
            <person name="Varghese N."/>
            <person name="Submissions S."/>
        </authorList>
    </citation>
    <scope>NUCLEOTIDE SEQUENCE [LARGE SCALE GENOMIC DNA]</scope>
    <source>
        <strain evidence="3">IBRC-M10078</strain>
    </source>
</reference>
<dbReference type="InterPro" id="IPR023841">
    <property type="entry name" value="BshB2"/>
</dbReference>
<dbReference type="EMBL" id="FNJU01000003">
    <property type="protein sequence ID" value="SDP52077.1"/>
    <property type="molecule type" value="Genomic_DNA"/>
</dbReference>
<dbReference type="STRING" id="930152.SAMN05216565_103443"/>
<dbReference type="InterPro" id="IPR024078">
    <property type="entry name" value="LmbE-like_dom_sf"/>
</dbReference>
<dbReference type="NCBIfam" id="TIGR04000">
    <property type="entry name" value="thiol_BshB2"/>
    <property type="match status" value="1"/>
</dbReference>
<dbReference type="PANTHER" id="PTHR12993:SF27">
    <property type="entry name" value="N-ACETYL-ALPHA-D-GLUCOSAMINYL L-MALATE DEACETYLASE 2-RELATED"/>
    <property type="match status" value="1"/>
</dbReference>
<dbReference type="Proteomes" id="UP000199159">
    <property type="component" value="Unassembled WGS sequence"/>
</dbReference>
<sequence>MKEHILVVFPHPDDEAFGTAGLLALKTQEGIPITYACATLGEMGRNMGKPFFANRETLPAIRRKELQDACDVLGIKDLRLLGLRDKTLEFEDLENLSNRIEEIINEINPSLVITFYPGYAVHPDHDACGEATINAVHRLPKDRRPPIYCKAFSKDTVKDLGEPDIVFDVSEVFSTKIAAIAAHKSQTEGLIKSLNDKIHDINDEALKWLMEEGYYIYK</sequence>
<dbReference type="SUPFAM" id="SSF102588">
    <property type="entry name" value="LmbE-like"/>
    <property type="match status" value="1"/>
</dbReference>
<dbReference type="RefSeq" id="WP_090852464.1">
    <property type="nucleotide sequence ID" value="NZ_FNJU01000003.1"/>
</dbReference>
<keyword evidence="3" id="KW-1185">Reference proteome</keyword>
<dbReference type="Pfam" id="PF02585">
    <property type="entry name" value="PIG-L"/>
    <property type="match status" value="1"/>
</dbReference>
<dbReference type="PANTHER" id="PTHR12993">
    <property type="entry name" value="N-ACETYLGLUCOSAMINYL-PHOSPHATIDYLINOSITOL DE-N-ACETYLASE-RELATED"/>
    <property type="match status" value="1"/>
</dbReference>
<evidence type="ECO:0000313" key="3">
    <source>
        <dbReference type="Proteomes" id="UP000199159"/>
    </source>
</evidence>